<evidence type="ECO:0000256" key="7">
    <source>
        <dbReference type="ARBA" id="ARBA00022993"/>
    </source>
</evidence>
<comment type="function">
    <text evidence="8">Catalyzes the phosphorylation of the 3'-hydroxyl group of dephosphocoenzyme A to form coenzyme A.</text>
</comment>
<dbReference type="PROSITE" id="PS51219">
    <property type="entry name" value="DPCK"/>
    <property type="match status" value="1"/>
</dbReference>
<dbReference type="SUPFAM" id="SSF52540">
    <property type="entry name" value="P-loop containing nucleoside triphosphate hydrolases"/>
    <property type="match status" value="1"/>
</dbReference>
<dbReference type="AlphaFoldDB" id="A0A1H2QSS9"/>
<keyword evidence="3 8" id="KW-0808">Transferase</keyword>
<name>A0A1H2QSS9_9BACL</name>
<sequence length="208" mass="22910">MKGRIVGLTGGIGSGKSTVTGMLRDLGAYVVDADVWARRVVAVGSDGLAEIVREFGQAVLLPDGSLNRKQLGEIVFQDAAKRMRLNAITHPRVQQGMVEETNAYWRQRPGETVIWDVPLLFEGTAKRFVDATIVVYASLETQIQRVMVRDGLDRDSALARIHAQMPLEEKCKLATYVIDNDGSIENTREQVLQVWSEIRKGDGPASSS</sequence>
<evidence type="ECO:0000256" key="5">
    <source>
        <dbReference type="ARBA" id="ARBA00022777"/>
    </source>
</evidence>
<comment type="subcellular location">
    <subcellularLocation>
        <location evidence="8">Cytoplasm</location>
    </subcellularLocation>
</comment>
<evidence type="ECO:0000313" key="12">
    <source>
        <dbReference type="Proteomes" id="UP000182589"/>
    </source>
</evidence>
<reference evidence="12" key="1">
    <citation type="submission" date="2016-10" db="EMBL/GenBank/DDBJ databases">
        <authorList>
            <person name="Varghese N."/>
        </authorList>
    </citation>
    <scope>NUCLEOTIDE SEQUENCE [LARGE SCALE GENOMIC DNA]</scope>
    <source>
        <strain evidence="12">DSM 12489</strain>
    </source>
</reference>
<dbReference type="GO" id="GO:0005524">
    <property type="term" value="F:ATP binding"/>
    <property type="evidence" value="ECO:0007669"/>
    <property type="project" value="UniProtKB-UniRule"/>
</dbReference>
<evidence type="ECO:0000313" key="11">
    <source>
        <dbReference type="EMBL" id="SDW10237.1"/>
    </source>
</evidence>
<dbReference type="InterPro" id="IPR027417">
    <property type="entry name" value="P-loop_NTPase"/>
</dbReference>
<dbReference type="InterPro" id="IPR001977">
    <property type="entry name" value="Depp_CoAkinase"/>
</dbReference>
<keyword evidence="6 8" id="KW-0067">ATP-binding</keyword>
<keyword evidence="4 8" id="KW-0547">Nucleotide-binding</keyword>
<dbReference type="Proteomes" id="UP000182589">
    <property type="component" value="Unassembled WGS sequence"/>
</dbReference>
<dbReference type="NCBIfam" id="TIGR00152">
    <property type="entry name" value="dephospho-CoA kinase"/>
    <property type="match status" value="1"/>
</dbReference>
<evidence type="ECO:0000256" key="2">
    <source>
        <dbReference type="ARBA" id="ARBA00022490"/>
    </source>
</evidence>
<dbReference type="FunFam" id="3.40.50.300:FF:000991">
    <property type="entry name" value="Dephospho-CoA kinase"/>
    <property type="match status" value="1"/>
</dbReference>
<organism evidence="11 12">
    <name type="scientific">Alicyclobacillus hesperidum</name>
    <dbReference type="NCBI Taxonomy" id="89784"/>
    <lineage>
        <taxon>Bacteria</taxon>
        <taxon>Bacillati</taxon>
        <taxon>Bacillota</taxon>
        <taxon>Bacilli</taxon>
        <taxon>Bacillales</taxon>
        <taxon>Alicyclobacillaceae</taxon>
        <taxon>Alicyclobacillus</taxon>
    </lineage>
</organism>
<dbReference type="UniPathway" id="UPA00241">
    <property type="reaction ID" value="UER00356"/>
</dbReference>
<evidence type="ECO:0000256" key="6">
    <source>
        <dbReference type="ARBA" id="ARBA00022840"/>
    </source>
</evidence>
<keyword evidence="12" id="KW-1185">Reference proteome</keyword>
<evidence type="ECO:0000256" key="1">
    <source>
        <dbReference type="ARBA" id="ARBA00009018"/>
    </source>
</evidence>
<dbReference type="PANTHER" id="PTHR10695">
    <property type="entry name" value="DEPHOSPHO-COA KINASE-RELATED"/>
    <property type="match status" value="1"/>
</dbReference>
<comment type="similarity">
    <text evidence="1 8">Belongs to the CoaE family.</text>
</comment>
<comment type="pathway">
    <text evidence="8">Cofactor biosynthesis; coenzyme A biosynthesis; CoA from (R)-pantothenate: step 5/5.</text>
</comment>
<dbReference type="STRING" id="89784.SAMN04489725_10236"/>
<dbReference type="CDD" id="cd02022">
    <property type="entry name" value="DPCK"/>
    <property type="match status" value="1"/>
</dbReference>
<accession>A0A1H2QSS9</accession>
<keyword evidence="5 8" id="KW-0418">Kinase</keyword>
<dbReference type="HAMAP" id="MF_00376">
    <property type="entry name" value="Dephospho_CoA_kinase"/>
    <property type="match status" value="1"/>
</dbReference>
<reference evidence="11" key="2">
    <citation type="submission" date="2016-10" db="EMBL/GenBank/DDBJ databases">
        <authorList>
            <person name="de Groot N.N."/>
        </authorList>
    </citation>
    <scope>NUCLEOTIDE SEQUENCE [LARGE SCALE GENOMIC DNA]</scope>
    <source>
        <strain evidence="11">DSM 12489</strain>
    </source>
</reference>
<dbReference type="Proteomes" id="UP001157137">
    <property type="component" value="Unassembled WGS sequence"/>
</dbReference>
<dbReference type="Gene3D" id="3.40.50.300">
    <property type="entry name" value="P-loop containing nucleotide triphosphate hydrolases"/>
    <property type="match status" value="1"/>
</dbReference>
<gene>
    <name evidence="8 10" type="primary">coaE</name>
    <name evidence="10" type="ORF">Heshes_09940</name>
    <name evidence="11" type="ORF">SAMN04489725_10236</name>
</gene>
<protein>
    <recommendedName>
        <fullName evidence="8 9">Dephospho-CoA kinase</fullName>
        <ecNumber evidence="8 9">2.7.1.24</ecNumber>
    </recommendedName>
    <alternativeName>
        <fullName evidence="8">Dephosphocoenzyme A kinase</fullName>
    </alternativeName>
</protein>
<keyword evidence="2 8" id="KW-0963">Cytoplasm</keyword>
<evidence type="ECO:0000256" key="8">
    <source>
        <dbReference type="HAMAP-Rule" id="MF_00376"/>
    </source>
</evidence>
<evidence type="ECO:0000256" key="9">
    <source>
        <dbReference type="NCBIfam" id="TIGR00152"/>
    </source>
</evidence>
<keyword evidence="7 8" id="KW-0173">Coenzyme A biosynthesis</keyword>
<comment type="catalytic activity">
    <reaction evidence="8">
        <text>3'-dephospho-CoA + ATP = ADP + CoA + H(+)</text>
        <dbReference type="Rhea" id="RHEA:18245"/>
        <dbReference type="ChEBI" id="CHEBI:15378"/>
        <dbReference type="ChEBI" id="CHEBI:30616"/>
        <dbReference type="ChEBI" id="CHEBI:57287"/>
        <dbReference type="ChEBI" id="CHEBI:57328"/>
        <dbReference type="ChEBI" id="CHEBI:456216"/>
        <dbReference type="EC" id="2.7.1.24"/>
    </reaction>
</comment>
<reference evidence="10" key="3">
    <citation type="submission" date="2023-02" db="EMBL/GenBank/DDBJ databases">
        <title>Proposal of a novel subspecies: Alicyclobacillus hesperidum subspecies aegle.</title>
        <authorList>
            <person name="Goto K."/>
            <person name="Fujii T."/>
            <person name="Yasui K."/>
            <person name="Mochida K."/>
            <person name="Kato-Tanaka Y."/>
            <person name="Morohoshi S."/>
            <person name="An S.Y."/>
            <person name="Kasai H."/>
            <person name="Yokota A."/>
        </authorList>
    </citation>
    <scope>NUCLEOTIDE SEQUENCE</scope>
    <source>
        <strain evidence="10">DSM 12766</strain>
    </source>
</reference>
<proteinExistence type="inferred from homology"/>
<dbReference type="GO" id="GO:0015937">
    <property type="term" value="P:coenzyme A biosynthetic process"/>
    <property type="evidence" value="ECO:0007669"/>
    <property type="project" value="UniProtKB-UniRule"/>
</dbReference>
<dbReference type="EC" id="2.7.1.24" evidence="8 9"/>
<dbReference type="PANTHER" id="PTHR10695:SF46">
    <property type="entry name" value="BIFUNCTIONAL COENZYME A SYNTHASE-RELATED"/>
    <property type="match status" value="1"/>
</dbReference>
<dbReference type="GO" id="GO:0005737">
    <property type="term" value="C:cytoplasm"/>
    <property type="evidence" value="ECO:0007669"/>
    <property type="project" value="UniProtKB-SubCell"/>
</dbReference>
<dbReference type="EMBL" id="FNOJ01000002">
    <property type="protein sequence ID" value="SDW10237.1"/>
    <property type="molecule type" value="Genomic_DNA"/>
</dbReference>
<evidence type="ECO:0000313" key="10">
    <source>
        <dbReference type="EMBL" id="GLV13310.1"/>
    </source>
</evidence>
<evidence type="ECO:0000256" key="4">
    <source>
        <dbReference type="ARBA" id="ARBA00022741"/>
    </source>
</evidence>
<dbReference type="GO" id="GO:0004140">
    <property type="term" value="F:dephospho-CoA kinase activity"/>
    <property type="evidence" value="ECO:0007669"/>
    <property type="project" value="UniProtKB-UniRule"/>
</dbReference>
<feature type="binding site" evidence="8">
    <location>
        <begin position="13"/>
        <end position="18"/>
    </location>
    <ligand>
        <name>ATP</name>
        <dbReference type="ChEBI" id="CHEBI:30616"/>
    </ligand>
</feature>
<dbReference type="EMBL" id="BSRA01000004">
    <property type="protein sequence ID" value="GLV13310.1"/>
    <property type="molecule type" value="Genomic_DNA"/>
</dbReference>
<dbReference type="RefSeq" id="WP_040289664.1">
    <property type="nucleotide sequence ID" value="NZ_BSRA01000004.1"/>
</dbReference>
<dbReference type="Pfam" id="PF01121">
    <property type="entry name" value="CoaE"/>
    <property type="match status" value="1"/>
</dbReference>
<evidence type="ECO:0000256" key="3">
    <source>
        <dbReference type="ARBA" id="ARBA00022679"/>
    </source>
</evidence>